<dbReference type="SFLD" id="SFLDG00358">
    <property type="entry name" value="Main_(cytGST)"/>
    <property type="match status" value="1"/>
</dbReference>
<dbReference type="Pfam" id="PF13409">
    <property type="entry name" value="GST_N_2"/>
    <property type="match status" value="1"/>
</dbReference>
<dbReference type="PROSITE" id="PS50404">
    <property type="entry name" value="GST_NTER"/>
    <property type="match status" value="1"/>
</dbReference>
<sequence>MKLYGYWRSSASYRVRIALNLKQIPYETIPVHLLKAGGEQKTEAYQQLNPARLVPTLVTDDGEHLNQSLAIIEYLDAIAPEPRLIPEDPLTAARVRTLALDMSADLQPITNLRILQYLTGELNQPDETKLRWIQHWVAQAFQAFEQRLGQTAGRYCVGDQVTLADICLVPQVYNAQRFGIDLAPYPRIQQIVAALNVLPAFVDAKPEAQIDANS</sequence>
<dbReference type="GO" id="GO:0006559">
    <property type="term" value="P:L-phenylalanine catabolic process"/>
    <property type="evidence" value="ECO:0007669"/>
    <property type="project" value="TreeGrafter"/>
</dbReference>
<dbReference type="AlphaFoldDB" id="A0A552X3Q8"/>
<dbReference type="GO" id="GO:0016034">
    <property type="term" value="F:maleylacetoacetate isomerase activity"/>
    <property type="evidence" value="ECO:0007669"/>
    <property type="project" value="UniProtKB-EC"/>
</dbReference>
<proteinExistence type="inferred from homology"/>
<dbReference type="PANTHER" id="PTHR42673:SF21">
    <property type="entry name" value="GLUTATHIONE S-TRANSFERASE YFCF"/>
    <property type="match status" value="1"/>
</dbReference>
<protein>
    <submittedName>
        <fullName evidence="4">Maleylacetoacetate isomerase</fullName>
        <ecNumber evidence="4">5.2.1.2</ecNumber>
    </submittedName>
</protein>
<dbReference type="GO" id="GO:0006749">
    <property type="term" value="P:glutathione metabolic process"/>
    <property type="evidence" value="ECO:0007669"/>
    <property type="project" value="TreeGrafter"/>
</dbReference>
<dbReference type="InterPro" id="IPR034333">
    <property type="entry name" value="GST_Zeta_N"/>
</dbReference>
<dbReference type="Gene3D" id="3.40.30.10">
    <property type="entry name" value="Glutaredoxin"/>
    <property type="match status" value="1"/>
</dbReference>
<dbReference type="RefSeq" id="WP_143234089.1">
    <property type="nucleotide sequence ID" value="NZ_VJWL01000001.1"/>
</dbReference>
<comment type="caution">
    <text evidence="4">The sequence shown here is derived from an EMBL/GenBank/DDBJ whole genome shotgun (WGS) entry which is preliminary data.</text>
</comment>
<dbReference type="SUPFAM" id="SSF47616">
    <property type="entry name" value="GST C-terminal domain-like"/>
    <property type="match status" value="1"/>
</dbReference>
<dbReference type="InterPro" id="IPR004045">
    <property type="entry name" value="Glutathione_S-Trfase_N"/>
</dbReference>
<keyword evidence="4" id="KW-0413">Isomerase</keyword>
<dbReference type="SFLD" id="SFLDS00019">
    <property type="entry name" value="Glutathione_Transferase_(cytos"/>
    <property type="match status" value="1"/>
</dbReference>
<dbReference type="InterPro" id="IPR036282">
    <property type="entry name" value="Glutathione-S-Trfase_C_sf"/>
</dbReference>
<dbReference type="SUPFAM" id="SSF52833">
    <property type="entry name" value="Thioredoxin-like"/>
    <property type="match status" value="1"/>
</dbReference>
<evidence type="ECO:0000259" key="2">
    <source>
        <dbReference type="PROSITE" id="PS50404"/>
    </source>
</evidence>
<comment type="similarity">
    <text evidence="1">Belongs to the GST superfamily. Zeta family.</text>
</comment>
<dbReference type="InterPro" id="IPR004046">
    <property type="entry name" value="GST_C"/>
</dbReference>
<dbReference type="OrthoDB" id="509852at2"/>
<dbReference type="PROSITE" id="PS50405">
    <property type="entry name" value="GST_CTER"/>
    <property type="match status" value="1"/>
</dbReference>
<dbReference type="GO" id="GO:0004364">
    <property type="term" value="F:glutathione transferase activity"/>
    <property type="evidence" value="ECO:0007669"/>
    <property type="project" value="TreeGrafter"/>
</dbReference>
<dbReference type="InterPro" id="IPR036249">
    <property type="entry name" value="Thioredoxin-like_sf"/>
</dbReference>
<dbReference type="InterPro" id="IPR034330">
    <property type="entry name" value="GST_Zeta_C"/>
</dbReference>
<evidence type="ECO:0000313" key="5">
    <source>
        <dbReference type="Proteomes" id="UP000320359"/>
    </source>
</evidence>
<dbReference type="InterPro" id="IPR040079">
    <property type="entry name" value="Glutathione_S-Trfase"/>
</dbReference>
<evidence type="ECO:0000256" key="1">
    <source>
        <dbReference type="ARBA" id="ARBA00010007"/>
    </source>
</evidence>
<dbReference type="CDD" id="cd03042">
    <property type="entry name" value="GST_N_Zeta"/>
    <property type="match status" value="1"/>
</dbReference>
<dbReference type="Gene3D" id="1.20.1050.10">
    <property type="match status" value="1"/>
</dbReference>
<dbReference type="GO" id="GO:0005737">
    <property type="term" value="C:cytoplasm"/>
    <property type="evidence" value="ECO:0007669"/>
    <property type="project" value="InterPro"/>
</dbReference>
<dbReference type="FunFam" id="1.20.1050.10:FF:000010">
    <property type="entry name" value="Maleylacetoacetate isomerase isoform 1"/>
    <property type="match status" value="1"/>
</dbReference>
<dbReference type="NCBIfam" id="TIGR01262">
    <property type="entry name" value="maiA"/>
    <property type="match status" value="1"/>
</dbReference>
<feature type="domain" description="GST C-terminal" evidence="3">
    <location>
        <begin position="88"/>
        <end position="214"/>
    </location>
</feature>
<accession>A0A552X3Q8</accession>
<keyword evidence="5" id="KW-1185">Reference proteome</keyword>
<reference evidence="4 5" key="1">
    <citation type="submission" date="2019-07" db="EMBL/GenBank/DDBJ databases">
        <authorList>
            <person name="Yang M."/>
            <person name="Zhao D."/>
            <person name="Xiang H."/>
        </authorList>
    </citation>
    <scope>NUCLEOTIDE SEQUENCE [LARGE SCALE GENOMIC DNA]</scope>
    <source>
        <strain evidence="4 5">IM1326</strain>
    </source>
</reference>
<organism evidence="4 5">
    <name type="scientific">Aliidiomarina halalkaliphila</name>
    <dbReference type="NCBI Taxonomy" id="2593535"/>
    <lineage>
        <taxon>Bacteria</taxon>
        <taxon>Pseudomonadati</taxon>
        <taxon>Pseudomonadota</taxon>
        <taxon>Gammaproteobacteria</taxon>
        <taxon>Alteromonadales</taxon>
        <taxon>Idiomarinaceae</taxon>
        <taxon>Aliidiomarina</taxon>
    </lineage>
</organism>
<dbReference type="InterPro" id="IPR010987">
    <property type="entry name" value="Glutathione-S-Trfase_C-like"/>
</dbReference>
<gene>
    <name evidence="4" type="primary">maiA</name>
    <name evidence="4" type="ORF">FM042_02050</name>
</gene>
<evidence type="ECO:0000259" key="3">
    <source>
        <dbReference type="PROSITE" id="PS50405"/>
    </source>
</evidence>
<dbReference type="Pfam" id="PF00043">
    <property type="entry name" value="GST_C"/>
    <property type="match status" value="1"/>
</dbReference>
<dbReference type="Proteomes" id="UP000320359">
    <property type="component" value="Unassembled WGS sequence"/>
</dbReference>
<feature type="domain" description="GST N-terminal" evidence="2">
    <location>
        <begin position="1"/>
        <end position="83"/>
    </location>
</feature>
<dbReference type="PANTHER" id="PTHR42673">
    <property type="entry name" value="MALEYLACETOACETATE ISOMERASE"/>
    <property type="match status" value="1"/>
</dbReference>
<dbReference type="EMBL" id="VJWL01000001">
    <property type="protein sequence ID" value="TRW49667.1"/>
    <property type="molecule type" value="Genomic_DNA"/>
</dbReference>
<dbReference type="InterPro" id="IPR005955">
    <property type="entry name" value="GST_Zeta"/>
</dbReference>
<name>A0A552X3Q8_9GAMM</name>
<evidence type="ECO:0000313" key="4">
    <source>
        <dbReference type="EMBL" id="TRW49667.1"/>
    </source>
</evidence>
<dbReference type="CDD" id="cd03191">
    <property type="entry name" value="GST_C_Zeta"/>
    <property type="match status" value="1"/>
</dbReference>
<dbReference type="EC" id="5.2.1.2" evidence="4"/>